<dbReference type="GO" id="GO:0015031">
    <property type="term" value="P:protein transport"/>
    <property type="evidence" value="ECO:0007669"/>
    <property type="project" value="UniProtKB-KW"/>
</dbReference>
<feature type="compositionally biased region" description="Low complexity" evidence="5">
    <location>
        <begin position="214"/>
        <end position="225"/>
    </location>
</feature>
<feature type="region of interest" description="Disordered" evidence="5">
    <location>
        <begin position="171"/>
        <end position="195"/>
    </location>
</feature>
<keyword evidence="2" id="KW-0813">Transport</keyword>
<dbReference type="AlphaFoldDB" id="A0AAV3RRA2"/>
<evidence type="ECO:0000256" key="1">
    <source>
        <dbReference type="ARBA" id="ARBA00004567"/>
    </source>
</evidence>
<comment type="subcellular location">
    <subcellularLocation>
        <location evidence="1">Nucleus</location>
        <location evidence="1">Nuclear pore complex</location>
    </subcellularLocation>
</comment>
<feature type="domain" description="RanBD1" evidence="6">
    <location>
        <begin position="327"/>
        <end position="463"/>
    </location>
</feature>
<gene>
    <name evidence="7" type="ORF">LIER_30419</name>
</gene>
<feature type="region of interest" description="Disordered" evidence="5">
    <location>
        <begin position="208"/>
        <end position="234"/>
    </location>
</feature>
<dbReference type="SUPFAM" id="SSF50729">
    <property type="entry name" value="PH domain-like"/>
    <property type="match status" value="1"/>
</dbReference>
<dbReference type="GO" id="GO:0051028">
    <property type="term" value="P:mRNA transport"/>
    <property type="evidence" value="ECO:0007669"/>
    <property type="project" value="UniProtKB-KW"/>
</dbReference>
<evidence type="ECO:0000256" key="3">
    <source>
        <dbReference type="ARBA" id="ARBA00023010"/>
    </source>
</evidence>
<comment type="caution">
    <text evidence="7">The sequence shown here is derived from an EMBL/GenBank/DDBJ whole genome shotgun (WGS) entry which is preliminary data.</text>
</comment>
<evidence type="ECO:0000313" key="7">
    <source>
        <dbReference type="EMBL" id="GAA0182758.1"/>
    </source>
</evidence>
<dbReference type="Gene3D" id="2.30.29.30">
    <property type="entry name" value="Pleckstrin-homology domain (PH domain)/Phosphotyrosine-binding domain (PTB)"/>
    <property type="match status" value="1"/>
</dbReference>
<sequence length="463" mass="49644">MRGTKRSAGSDSSSVFNDSLFQGKRVFAGRQTDFSRPESSHTRQQQVSLLPLDVQRAELSRQHVRALNTQFASWVQSQLQNHPDELWQDGPQDYINHAFNIMETFADVVNWLKTNVVNGESVLVSGSEQKNIETDSRESKKSETAVTSSTGTIGSLWGFGNYNNMLSDRKGVDKPFSNTPEASVGSETSIDEKSGGVLQSTAGIFGGSWGSGGQKSSESKQTGSTLSSEKANNYPASTSASFGVTTPSFGGTAASFQFTTPRFGGTAASFGGTTPSFGSSQSSGTSFNNNAPFSFGIQTSVANSQNSIPSTNSLTNEDEDGEDAAEPQPDSPSVKRTEEKGIMVMHEVKCKLYVKSTDPADGWKDKGTGQLSIKCKEGVPKGTKESKPTIMVRNDVGKLLLNALLYSGMKTNLQKNAVVAIFHSSGDGDDSSSVVARTFLIRTRTEEDRDKLDAAIKEYSPAT</sequence>
<feature type="compositionally biased region" description="Basic and acidic residues" evidence="5">
    <location>
        <begin position="130"/>
        <end position="143"/>
    </location>
</feature>
<evidence type="ECO:0000256" key="5">
    <source>
        <dbReference type="SAM" id="MobiDB-lite"/>
    </source>
</evidence>
<dbReference type="Proteomes" id="UP001454036">
    <property type="component" value="Unassembled WGS sequence"/>
</dbReference>
<evidence type="ECO:0000313" key="8">
    <source>
        <dbReference type="Proteomes" id="UP001454036"/>
    </source>
</evidence>
<dbReference type="CDD" id="cd13170">
    <property type="entry name" value="RanBD_NUP50"/>
    <property type="match status" value="1"/>
</dbReference>
<dbReference type="InterPro" id="IPR000156">
    <property type="entry name" value="Ran_bind_dom"/>
</dbReference>
<name>A0AAV3RRA2_LITER</name>
<keyword evidence="4" id="KW-0906">Nuclear pore complex</keyword>
<feature type="compositionally biased region" description="Polar residues" evidence="5">
    <location>
        <begin position="304"/>
        <end position="315"/>
    </location>
</feature>
<feature type="compositionally biased region" description="Polar residues" evidence="5">
    <location>
        <begin position="176"/>
        <end position="188"/>
    </location>
</feature>
<keyword evidence="4" id="KW-0539">Nucleus</keyword>
<dbReference type="PANTHER" id="PTHR23138">
    <property type="entry name" value="RAN BINDING PROTEIN"/>
    <property type="match status" value="1"/>
</dbReference>
<keyword evidence="4" id="KW-0653">Protein transport</keyword>
<feature type="region of interest" description="Disordered" evidence="5">
    <location>
        <begin position="125"/>
        <end position="147"/>
    </location>
</feature>
<feature type="compositionally biased region" description="Acidic residues" evidence="5">
    <location>
        <begin position="316"/>
        <end position="325"/>
    </location>
</feature>
<accession>A0AAV3RRA2</accession>
<evidence type="ECO:0000259" key="6">
    <source>
        <dbReference type="PROSITE" id="PS50196"/>
    </source>
</evidence>
<keyword evidence="2" id="KW-0509">mRNA transport</keyword>
<keyword evidence="3" id="KW-0811">Translocation</keyword>
<evidence type="ECO:0000256" key="2">
    <source>
        <dbReference type="ARBA" id="ARBA00022816"/>
    </source>
</evidence>
<proteinExistence type="predicted"/>
<dbReference type="InterPro" id="IPR045255">
    <property type="entry name" value="RanBP1-like"/>
</dbReference>
<dbReference type="EMBL" id="BAABME010010885">
    <property type="protein sequence ID" value="GAA0182758.1"/>
    <property type="molecule type" value="Genomic_DNA"/>
</dbReference>
<dbReference type="PROSITE" id="PS50196">
    <property type="entry name" value="RANBD1"/>
    <property type="match status" value="1"/>
</dbReference>
<evidence type="ECO:0000256" key="4">
    <source>
        <dbReference type="ARBA" id="ARBA00023132"/>
    </source>
</evidence>
<dbReference type="GO" id="GO:0005643">
    <property type="term" value="C:nuclear pore"/>
    <property type="evidence" value="ECO:0007669"/>
    <property type="project" value="UniProtKB-SubCell"/>
</dbReference>
<protein>
    <submittedName>
        <fullName evidence="7">Scaffold/adaptor protein</fullName>
    </submittedName>
</protein>
<dbReference type="InterPro" id="IPR011993">
    <property type="entry name" value="PH-like_dom_sf"/>
</dbReference>
<dbReference type="Pfam" id="PF00638">
    <property type="entry name" value="Ran_BP1"/>
    <property type="match status" value="1"/>
</dbReference>
<dbReference type="SMART" id="SM00160">
    <property type="entry name" value="RanBD"/>
    <property type="match status" value="1"/>
</dbReference>
<dbReference type="PANTHER" id="PTHR23138:SF141">
    <property type="entry name" value="NUCLEAR PORE COMPLEX PROTEIN NUP50"/>
    <property type="match status" value="1"/>
</dbReference>
<reference evidence="7 8" key="1">
    <citation type="submission" date="2024-01" db="EMBL/GenBank/DDBJ databases">
        <title>The complete chloroplast genome sequence of Lithospermum erythrorhizon: insights into the phylogenetic relationship among Boraginaceae species and the maternal lineages of purple gromwells.</title>
        <authorList>
            <person name="Okada T."/>
            <person name="Watanabe K."/>
        </authorList>
    </citation>
    <scope>NUCLEOTIDE SEQUENCE [LARGE SCALE GENOMIC DNA]</scope>
</reference>
<keyword evidence="8" id="KW-1185">Reference proteome</keyword>
<organism evidence="7 8">
    <name type="scientific">Lithospermum erythrorhizon</name>
    <name type="common">Purple gromwell</name>
    <name type="synonym">Lithospermum officinale var. erythrorhizon</name>
    <dbReference type="NCBI Taxonomy" id="34254"/>
    <lineage>
        <taxon>Eukaryota</taxon>
        <taxon>Viridiplantae</taxon>
        <taxon>Streptophyta</taxon>
        <taxon>Embryophyta</taxon>
        <taxon>Tracheophyta</taxon>
        <taxon>Spermatophyta</taxon>
        <taxon>Magnoliopsida</taxon>
        <taxon>eudicotyledons</taxon>
        <taxon>Gunneridae</taxon>
        <taxon>Pentapetalae</taxon>
        <taxon>asterids</taxon>
        <taxon>lamiids</taxon>
        <taxon>Boraginales</taxon>
        <taxon>Boraginaceae</taxon>
        <taxon>Boraginoideae</taxon>
        <taxon>Lithospermeae</taxon>
        <taxon>Lithospermum</taxon>
    </lineage>
</organism>
<feature type="region of interest" description="Disordered" evidence="5">
    <location>
        <begin position="304"/>
        <end position="340"/>
    </location>
</feature>